<evidence type="ECO:0000313" key="6">
    <source>
        <dbReference type="EMBL" id="KJA15531.1"/>
    </source>
</evidence>
<dbReference type="InterPro" id="IPR020846">
    <property type="entry name" value="MFS_dom"/>
</dbReference>
<reference evidence="7" key="1">
    <citation type="submission" date="2014-04" db="EMBL/GenBank/DDBJ databases">
        <title>Evolutionary Origins and Diversification of the Mycorrhizal Mutualists.</title>
        <authorList>
            <consortium name="DOE Joint Genome Institute"/>
            <consortium name="Mycorrhizal Genomics Consortium"/>
            <person name="Kohler A."/>
            <person name="Kuo A."/>
            <person name="Nagy L.G."/>
            <person name="Floudas D."/>
            <person name="Copeland A."/>
            <person name="Barry K.W."/>
            <person name="Cichocki N."/>
            <person name="Veneault-Fourrey C."/>
            <person name="LaButti K."/>
            <person name="Lindquist E.A."/>
            <person name="Lipzen A."/>
            <person name="Lundell T."/>
            <person name="Morin E."/>
            <person name="Murat C."/>
            <person name="Riley R."/>
            <person name="Ohm R."/>
            <person name="Sun H."/>
            <person name="Tunlid A."/>
            <person name="Henrissat B."/>
            <person name="Grigoriev I.V."/>
            <person name="Hibbett D.S."/>
            <person name="Martin F."/>
        </authorList>
    </citation>
    <scope>NUCLEOTIDE SEQUENCE [LARGE SCALE GENOMIC DNA]</scope>
    <source>
        <strain evidence="7">FD-334 SS-4</strain>
    </source>
</reference>
<dbReference type="GO" id="GO:0016020">
    <property type="term" value="C:membrane"/>
    <property type="evidence" value="ECO:0007669"/>
    <property type="project" value="UniProtKB-SubCell"/>
</dbReference>
<feature type="transmembrane region" description="Helical" evidence="4">
    <location>
        <begin position="116"/>
        <end position="132"/>
    </location>
</feature>
<feature type="compositionally biased region" description="Basic and acidic residues" evidence="3">
    <location>
        <begin position="1"/>
        <end position="11"/>
    </location>
</feature>
<feature type="transmembrane region" description="Helical" evidence="4">
    <location>
        <begin position="402"/>
        <end position="422"/>
    </location>
</feature>
<proteinExistence type="inferred from homology"/>
<keyword evidence="4" id="KW-0812">Transmembrane</keyword>
<feature type="domain" description="Major facilitator superfamily (MFS) profile" evidence="5">
    <location>
        <begin position="248"/>
        <end position="430"/>
    </location>
</feature>
<dbReference type="InterPro" id="IPR011701">
    <property type="entry name" value="MFS"/>
</dbReference>
<comment type="similarity">
    <text evidence="2">Belongs to the major facilitator superfamily. Monocarboxylate porter (TC 2.A.1.13) family.</text>
</comment>
<feature type="transmembrane region" description="Helical" evidence="4">
    <location>
        <begin position="91"/>
        <end position="109"/>
    </location>
</feature>
<evidence type="ECO:0000256" key="1">
    <source>
        <dbReference type="ARBA" id="ARBA00004141"/>
    </source>
</evidence>
<dbReference type="AlphaFoldDB" id="A0A0D2NFS8"/>
<feature type="transmembrane region" description="Helical" evidence="4">
    <location>
        <begin position="338"/>
        <end position="364"/>
    </location>
</feature>
<feature type="transmembrane region" description="Helical" evidence="4">
    <location>
        <begin position="248"/>
        <end position="270"/>
    </location>
</feature>
<evidence type="ECO:0000256" key="3">
    <source>
        <dbReference type="SAM" id="MobiDB-lite"/>
    </source>
</evidence>
<dbReference type="PROSITE" id="PS50850">
    <property type="entry name" value="MFS"/>
    <property type="match status" value="1"/>
</dbReference>
<keyword evidence="4" id="KW-1133">Transmembrane helix</keyword>
<dbReference type="Proteomes" id="UP000054270">
    <property type="component" value="Unassembled WGS sequence"/>
</dbReference>
<dbReference type="Pfam" id="PF07690">
    <property type="entry name" value="MFS_1"/>
    <property type="match status" value="1"/>
</dbReference>
<keyword evidence="7" id="KW-1185">Reference proteome</keyword>
<keyword evidence="4" id="KW-0472">Membrane</keyword>
<dbReference type="OMA" id="WIGGIQI"/>
<evidence type="ECO:0000313" key="7">
    <source>
        <dbReference type="Proteomes" id="UP000054270"/>
    </source>
</evidence>
<evidence type="ECO:0000259" key="5">
    <source>
        <dbReference type="PROSITE" id="PS50850"/>
    </source>
</evidence>
<evidence type="ECO:0000256" key="4">
    <source>
        <dbReference type="SAM" id="Phobius"/>
    </source>
</evidence>
<accession>A0A0D2NFS8</accession>
<protein>
    <recommendedName>
        <fullName evidence="5">Major facilitator superfamily (MFS) profile domain-containing protein</fullName>
    </recommendedName>
</protein>
<feature type="transmembrane region" description="Helical" evidence="4">
    <location>
        <begin position="172"/>
        <end position="193"/>
    </location>
</feature>
<comment type="subcellular location">
    <subcellularLocation>
        <location evidence="1">Membrane</location>
        <topology evidence="1">Multi-pass membrane protein</topology>
    </subcellularLocation>
</comment>
<organism evidence="6 7">
    <name type="scientific">Hypholoma sublateritium (strain FD-334 SS-4)</name>
    <dbReference type="NCBI Taxonomy" id="945553"/>
    <lineage>
        <taxon>Eukaryota</taxon>
        <taxon>Fungi</taxon>
        <taxon>Dikarya</taxon>
        <taxon>Basidiomycota</taxon>
        <taxon>Agaricomycotina</taxon>
        <taxon>Agaricomycetes</taxon>
        <taxon>Agaricomycetidae</taxon>
        <taxon>Agaricales</taxon>
        <taxon>Agaricineae</taxon>
        <taxon>Strophariaceae</taxon>
        <taxon>Hypholoma</taxon>
    </lineage>
</organism>
<dbReference type="GO" id="GO:0022857">
    <property type="term" value="F:transmembrane transporter activity"/>
    <property type="evidence" value="ECO:0007669"/>
    <property type="project" value="InterPro"/>
</dbReference>
<feature type="compositionally biased region" description="Polar residues" evidence="3">
    <location>
        <begin position="12"/>
        <end position="23"/>
    </location>
</feature>
<gene>
    <name evidence="6" type="ORF">HYPSUDRAFT_1068332</name>
</gene>
<feature type="transmembrane region" description="Helical" evidence="4">
    <location>
        <begin position="59"/>
        <end position="79"/>
    </location>
</feature>
<feature type="region of interest" description="Disordered" evidence="3">
    <location>
        <begin position="1"/>
        <end position="23"/>
    </location>
</feature>
<feature type="transmembrane region" description="Helical" evidence="4">
    <location>
        <begin position="376"/>
        <end position="396"/>
    </location>
</feature>
<dbReference type="InterPro" id="IPR036259">
    <property type="entry name" value="MFS_trans_sf"/>
</dbReference>
<evidence type="ECO:0000256" key="2">
    <source>
        <dbReference type="ARBA" id="ARBA00006727"/>
    </source>
</evidence>
<dbReference type="OrthoDB" id="6499973at2759"/>
<dbReference type="EMBL" id="KN817642">
    <property type="protein sequence ID" value="KJA15531.1"/>
    <property type="molecule type" value="Genomic_DNA"/>
</dbReference>
<dbReference type="PANTHER" id="PTHR11360:SF284">
    <property type="entry name" value="EG:103B4.3 PROTEIN-RELATED"/>
    <property type="match status" value="1"/>
</dbReference>
<sequence>MMDGETLHRNASEPNTIRSSKGISNEKEVAEPNILPVEDEEAALPNAPAVIFPEGGWRAWSTIAGAYIGSFGVYQAFYVRQYLRNFSTSDIGWIGGIQICLNFAPGIIAGRLFDRGYFIVLYALALFMLSISHEGSYYQVLLTNGVALGLACGLTYSPSLAIASHYFKQKRAIAVGIISSGSALGSVIHPIMLNRLINGPFGFHNAVRVSGAMNVSLLLIALALMRTRLPPKEKAESFPIRNWFREPAFLVIFLSAIPIFLGLFFAPFYIQLNAVTHGVDEHLAFYTVSILNAGSICGRIIPGAFVHTFGTLNLVTLFTIASGIVVTSMASVKNFASNAVVGILFGIFSGASIALTPAIIAQMADHPNEIGTRTGIYFGLGGFVGLFATPILGALLTSEYHWIRPILFSGVCFITPSTTLLLKELCTRLP</sequence>
<name>A0A0D2NFS8_HYPSF</name>
<feature type="transmembrane region" description="Helical" evidence="4">
    <location>
        <begin position="314"/>
        <end position="332"/>
    </location>
</feature>
<dbReference type="STRING" id="945553.A0A0D2NFS8"/>
<dbReference type="PANTHER" id="PTHR11360">
    <property type="entry name" value="MONOCARBOXYLATE TRANSPORTER"/>
    <property type="match status" value="1"/>
</dbReference>
<dbReference type="SUPFAM" id="SSF103473">
    <property type="entry name" value="MFS general substrate transporter"/>
    <property type="match status" value="1"/>
</dbReference>
<dbReference type="Gene3D" id="1.20.1250.20">
    <property type="entry name" value="MFS general substrate transporter like domains"/>
    <property type="match status" value="2"/>
</dbReference>
<dbReference type="InterPro" id="IPR050327">
    <property type="entry name" value="Proton-linked_MCT"/>
</dbReference>
<feature type="transmembrane region" description="Helical" evidence="4">
    <location>
        <begin position="138"/>
        <end position="160"/>
    </location>
</feature>
<feature type="transmembrane region" description="Helical" evidence="4">
    <location>
        <begin position="205"/>
        <end position="227"/>
    </location>
</feature>